<feature type="region of interest" description="Disordered" evidence="1">
    <location>
        <begin position="49"/>
        <end position="87"/>
    </location>
</feature>
<gene>
    <name evidence="2" type="ORF">OCBIM_22014478mg</name>
</gene>
<sequence>PPSLPPSPPPPLPKSPPPPPPFCHYFYHHYHQKLATLPKNPLFLITAHKDGITSPPQPPLSPPFTAPNNPLHHTPPRHLSPYVLHGP</sequence>
<dbReference type="AlphaFoldDB" id="A0A0L8FM22"/>
<dbReference type="EMBL" id="KQ428960">
    <property type="protein sequence ID" value="KOF65756.1"/>
    <property type="molecule type" value="Genomic_DNA"/>
</dbReference>
<name>A0A0L8FM22_OCTBM</name>
<reference evidence="2" key="1">
    <citation type="submission" date="2015-07" db="EMBL/GenBank/DDBJ databases">
        <title>MeaNS - Measles Nucleotide Surveillance Program.</title>
        <authorList>
            <person name="Tran T."/>
            <person name="Druce J."/>
        </authorList>
    </citation>
    <scope>NUCLEOTIDE SEQUENCE</scope>
    <source>
        <strain evidence="2">UCB-OBI-ISO-001</strain>
        <tissue evidence="2">Gonad</tissue>
    </source>
</reference>
<feature type="compositionally biased region" description="Pro residues" evidence="1">
    <location>
        <begin position="55"/>
        <end position="65"/>
    </location>
</feature>
<organism evidence="2">
    <name type="scientific">Octopus bimaculoides</name>
    <name type="common">California two-spotted octopus</name>
    <dbReference type="NCBI Taxonomy" id="37653"/>
    <lineage>
        <taxon>Eukaryota</taxon>
        <taxon>Metazoa</taxon>
        <taxon>Spiralia</taxon>
        <taxon>Lophotrochozoa</taxon>
        <taxon>Mollusca</taxon>
        <taxon>Cephalopoda</taxon>
        <taxon>Coleoidea</taxon>
        <taxon>Octopodiformes</taxon>
        <taxon>Octopoda</taxon>
        <taxon>Incirrata</taxon>
        <taxon>Octopodidae</taxon>
        <taxon>Octopus</taxon>
    </lineage>
</organism>
<protein>
    <submittedName>
        <fullName evidence="2">Uncharacterized protein</fullName>
    </submittedName>
</protein>
<accession>A0A0L8FM22</accession>
<proteinExistence type="predicted"/>
<evidence type="ECO:0000313" key="2">
    <source>
        <dbReference type="EMBL" id="KOF65756.1"/>
    </source>
</evidence>
<evidence type="ECO:0000256" key="1">
    <source>
        <dbReference type="SAM" id="MobiDB-lite"/>
    </source>
</evidence>
<feature type="non-terminal residue" evidence="2">
    <location>
        <position position="1"/>
    </location>
</feature>